<keyword evidence="8" id="KW-0804">Transcription</keyword>
<dbReference type="GeneID" id="91475367"/>
<evidence type="ECO:0000259" key="12">
    <source>
        <dbReference type="Pfam" id="PF22618"/>
    </source>
</evidence>
<evidence type="ECO:0000256" key="8">
    <source>
        <dbReference type="ARBA" id="ARBA00023163"/>
    </source>
</evidence>
<evidence type="ECO:0000313" key="13">
    <source>
        <dbReference type="EMBL" id="GHI65979.1"/>
    </source>
</evidence>
<gene>
    <name evidence="13" type="ORF">Saso_76290</name>
</gene>
<dbReference type="Pfam" id="PF10099">
    <property type="entry name" value="RskA_C"/>
    <property type="match status" value="1"/>
</dbReference>
<organism evidence="13 14">
    <name type="scientific">Streptomyces asoensis</name>
    <dbReference type="NCBI Taxonomy" id="249586"/>
    <lineage>
        <taxon>Bacteria</taxon>
        <taxon>Bacillati</taxon>
        <taxon>Actinomycetota</taxon>
        <taxon>Actinomycetes</taxon>
        <taxon>Kitasatosporales</taxon>
        <taxon>Streptomycetaceae</taxon>
        <taxon>Streptomyces</taxon>
    </lineage>
</organism>
<keyword evidence="4" id="KW-0812">Transmembrane</keyword>
<sequence>MNTTAELHSLTGAYALHALSDDEHEAFERHLAHCEPCAQESAELSATAARLGLAVSTTPLPVLRERVLRRITTVRQEAPGTQQPGRSGGARLRAGLLSRWALAACLAAAAALGGATVWQHQRAEDAVSQARRAERGADEIAAVLAAPDARTRSGELSSGATGTVVVSRSLDRAVFVVSGMSRPPGGKVYQLWFDDGGTMRSAGLMDPGRSNQSVLLRGALDGASGMGVTVEPAGGSPQPTSAPLALMPFPL</sequence>
<dbReference type="RefSeq" id="WP_189927259.1">
    <property type="nucleotide sequence ID" value="NZ_BMSI01000016.1"/>
</dbReference>
<reference evidence="14" key="1">
    <citation type="submission" date="2023-07" db="EMBL/GenBank/DDBJ databases">
        <title>Whole genome shotgun sequence of Streptomyces cacaoi subsp. asoensis NBRC 13813.</title>
        <authorList>
            <person name="Komaki H."/>
            <person name="Tamura T."/>
        </authorList>
    </citation>
    <scope>NUCLEOTIDE SEQUENCE [LARGE SCALE GENOMIC DNA]</scope>
    <source>
        <strain evidence="14">NBRC 13813</strain>
    </source>
</reference>
<evidence type="ECO:0000259" key="11">
    <source>
        <dbReference type="Pfam" id="PF10099"/>
    </source>
</evidence>
<dbReference type="EMBL" id="BNEB01000006">
    <property type="protein sequence ID" value="GHI65979.1"/>
    <property type="molecule type" value="Genomic_DNA"/>
</dbReference>
<dbReference type="PANTHER" id="PTHR37461:SF1">
    <property type="entry name" value="ANTI-SIGMA-K FACTOR RSKA"/>
    <property type="match status" value="1"/>
</dbReference>
<evidence type="ECO:0000256" key="4">
    <source>
        <dbReference type="ARBA" id="ARBA00022692"/>
    </source>
</evidence>
<comment type="subcellular location">
    <subcellularLocation>
        <location evidence="2">Cell membrane</location>
    </subcellularLocation>
    <subcellularLocation>
        <location evidence="1">Membrane</location>
        <topology evidence="1">Single-pass membrane protein</topology>
    </subcellularLocation>
</comment>
<name>A0ABQ3SCY4_9ACTN</name>
<evidence type="ECO:0000256" key="6">
    <source>
        <dbReference type="ARBA" id="ARBA00023015"/>
    </source>
</evidence>
<dbReference type="InterPro" id="IPR018764">
    <property type="entry name" value="RskA_C"/>
</dbReference>
<evidence type="ECO:0000256" key="7">
    <source>
        <dbReference type="ARBA" id="ARBA00023136"/>
    </source>
</evidence>
<dbReference type="Pfam" id="PF22618">
    <property type="entry name" value="RskA_N"/>
    <property type="match status" value="1"/>
</dbReference>
<keyword evidence="3" id="KW-1003">Cell membrane</keyword>
<accession>A0ABQ3SCY4</accession>
<dbReference type="Gene3D" id="1.10.10.1320">
    <property type="entry name" value="Anti-sigma factor, zinc-finger domain"/>
    <property type="match status" value="1"/>
</dbReference>
<keyword evidence="7" id="KW-0472">Membrane</keyword>
<evidence type="ECO:0000256" key="9">
    <source>
        <dbReference type="ARBA" id="ARBA00029829"/>
    </source>
</evidence>
<comment type="caution">
    <text evidence="13">The sequence shown here is derived from an EMBL/GenBank/DDBJ whole genome shotgun (WGS) entry which is preliminary data.</text>
</comment>
<dbReference type="InterPro" id="IPR053877">
    <property type="entry name" value="RskA_N"/>
</dbReference>
<dbReference type="InterPro" id="IPR041916">
    <property type="entry name" value="Anti_sigma_zinc_sf"/>
</dbReference>
<feature type="domain" description="Anti-sigma-K factor RskA N-terminal" evidence="12">
    <location>
        <begin position="7"/>
        <end position="39"/>
    </location>
</feature>
<evidence type="ECO:0000256" key="2">
    <source>
        <dbReference type="ARBA" id="ARBA00004236"/>
    </source>
</evidence>
<keyword evidence="14" id="KW-1185">Reference proteome</keyword>
<evidence type="ECO:0000256" key="5">
    <source>
        <dbReference type="ARBA" id="ARBA00022989"/>
    </source>
</evidence>
<keyword evidence="6" id="KW-0805">Transcription regulation</keyword>
<proteinExistence type="predicted"/>
<evidence type="ECO:0000256" key="3">
    <source>
        <dbReference type="ARBA" id="ARBA00022475"/>
    </source>
</evidence>
<dbReference type="PANTHER" id="PTHR37461">
    <property type="entry name" value="ANTI-SIGMA-K FACTOR RSKA"/>
    <property type="match status" value="1"/>
</dbReference>
<dbReference type="Proteomes" id="UP000649259">
    <property type="component" value="Unassembled WGS sequence"/>
</dbReference>
<feature type="domain" description="Anti-sigma K factor RskA C-terminal" evidence="11">
    <location>
        <begin position="103"/>
        <end position="243"/>
    </location>
</feature>
<protein>
    <recommendedName>
        <fullName evidence="10">Regulator of SigK</fullName>
    </recommendedName>
    <alternativeName>
        <fullName evidence="9">Sigma-K anti-sigma factor RskA</fullName>
    </alternativeName>
</protein>
<evidence type="ECO:0000313" key="14">
    <source>
        <dbReference type="Proteomes" id="UP000649259"/>
    </source>
</evidence>
<evidence type="ECO:0000256" key="10">
    <source>
        <dbReference type="ARBA" id="ARBA00030803"/>
    </source>
</evidence>
<keyword evidence="5" id="KW-1133">Transmembrane helix</keyword>
<dbReference type="InterPro" id="IPR051474">
    <property type="entry name" value="Anti-sigma-K/W_factor"/>
</dbReference>
<evidence type="ECO:0000256" key="1">
    <source>
        <dbReference type="ARBA" id="ARBA00004167"/>
    </source>
</evidence>